<dbReference type="PANTHER" id="PTHR43335:SF4">
    <property type="entry name" value="ABC TRANSPORTER, ATP-BINDING PROTEIN"/>
    <property type="match status" value="1"/>
</dbReference>
<keyword evidence="4" id="KW-0067">ATP-binding</keyword>
<keyword evidence="3" id="KW-0547">Nucleotide-binding</keyword>
<dbReference type="GO" id="GO:0016887">
    <property type="term" value="F:ATP hydrolysis activity"/>
    <property type="evidence" value="ECO:0007669"/>
    <property type="project" value="InterPro"/>
</dbReference>
<dbReference type="PANTHER" id="PTHR43335">
    <property type="entry name" value="ABC TRANSPORTER, ATP-BINDING PROTEIN"/>
    <property type="match status" value="1"/>
</dbReference>
<feature type="domain" description="ABC transporter" evidence="6">
    <location>
        <begin position="35"/>
        <end position="253"/>
    </location>
</feature>
<keyword evidence="2" id="KW-0813">Transport</keyword>
<evidence type="ECO:0000259" key="6">
    <source>
        <dbReference type="PROSITE" id="PS50893"/>
    </source>
</evidence>
<accession>A0A1T3P012</accession>
<dbReference type="Pfam" id="PF00005">
    <property type="entry name" value="ABC_tran"/>
    <property type="match status" value="1"/>
</dbReference>
<evidence type="ECO:0000313" key="7">
    <source>
        <dbReference type="EMBL" id="OPC82449.1"/>
    </source>
</evidence>
<dbReference type="OrthoDB" id="9804819at2"/>
<comment type="caution">
    <text evidence="7">The sequence shown here is derived from an EMBL/GenBank/DDBJ whole genome shotgun (WGS) entry which is preliminary data.</text>
</comment>
<name>A0A1T3P012_9ACTN</name>
<dbReference type="InterPro" id="IPR003593">
    <property type="entry name" value="AAA+_ATPase"/>
</dbReference>
<feature type="region of interest" description="Disordered" evidence="5">
    <location>
        <begin position="1"/>
        <end position="34"/>
    </location>
</feature>
<dbReference type="SMART" id="SM00382">
    <property type="entry name" value="AAA"/>
    <property type="match status" value="1"/>
</dbReference>
<dbReference type="Proteomes" id="UP000190037">
    <property type="component" value="Unassembled WGS sequence"/>
</dbReference>
<keyword evidence="8" id="KW-1185">Reference proteome</keyword>
<dbReference type="InterPro" id="IPR027417">
    <property type="entry name" value="P-loop_NTPase"/>
</dbReference>
<evidence type="ECO:0000313" key="8">
    <source>
        <dbReference type="Proteomes" id="UP000190037"/>
    </source>
</evidence>
<dbReference type="AlphaFoldDB" id="A0A1T3P012"/>
<dbReference type="Gene3D" id="3.40.50.300">
    <property type="entry name" value="P-loop containing nucleotide triphosphate hydrolases"/>
    <property type="match status" value="1"/>
</dbReference>
<evidence type="ECO:0000256" key="1">
    <source>
        <dbReference type="ARBA" id="ARBA00005417"/>
    </source>
</evidence>
<gene>
    <name evidence="7" type="ORF">B4N89_17230</name>
</gene>
<evidence type="ECO:0000256" key="4">
    <source>
        <dbReference type="ARBA" id="ARBA00022840"/>
    </source>
</evidence>
<evidence type="ECO:0000256" key="2">
    <source>
        <dbReference type="ARBA" id="ARBA00022448"/>
    </source>
</evidence>
<sequence length="328" mass="34925">MAQPMSSASDDRAPRPGRTAVETPEHTGEPTGPAVLTRALTRDYGGGTGIFGIDLTVPRGCVYGLVGPNGAGKTTLLSIMGGTRRADSGEVVFGVDRRRVAVSTDVPEFEPWLTASEVVELAGNLVDRRLPREKVKVALHRTGLSGCGDRKAGSLSRGMTLRLGLAAALVADPELLILDEPTSALDPRGRADVLDLVASMREHTTVVFSSHILADVQRVCDHVGVVRAGRLLYQGSTAELVDTHMRPSWLVRVRGGGTELLRAFAAENWVARVSSLRPGLFRVEARSLEAGERHLAEVLSRSSARVVSVAPEESDLEAAFLSITGGPR</sequence>
<evidence type="ECO:0000256" key="3">
    <source>
        <dbReference type="ARBA" id="ARBA00022741"/>
    </source>
</evidence>
<dbReference type="PROSITE" id="PS50893">
    <property type="entry name" value="ABC_TRANSPORTER_2"/>
    <property type="match status" value="1"/>
</dbReference>
<comment type="similarity">
    <text evidence="1">Belongs to the ABC transporter superfamily.</text>
</comment>
<protein>
    <submittedName>
        <fullName evidence="7">ABC transporter</fullName>
    </submittedName>
</protein>
<dbReference type="STRING" id="159449.B4N89_17230"/>
<reference evidence="7 8" key="1">
    <citation type="submission" date="2017-03" db="EMBL/GenBank/DDBJ databases">
        <title>Draft genome sequence of Streptomyces scabrisporus NF3, endophyte isolated from Amphipterygium adstringens.</title>
        <authorList>
            <person name="Vazquez M."/>
            <person name="Ceapa C.D."/>
            <person name="Rodriguez Luna D."/>
            <person name="Sanchez Esquivel S."/>
        </authorList>
    </citation>
    <scope>NUCLEOTIDE SEQUENCE [LARGE SCALE GENOMIC DNA]</scope>
    <source>
        <strain evidence="7 8">NF3</strain>
    </source>
</reference>
<evidence type="ECO:0000256" key="5">
    <source>
        <dbReference type="SAM" id="MobiDB-lite"/>
    </source>
</evidence>
<dbReference type="InterPro" id="IPR003439">
    <property type="entry name" value="ABC_transporter-like_ATP-bd"/>
</dbReference>
<organism evidence="7 8">
    <name type="scientific">Embleya scabrispora</name>
    <dbReference type="NCBI Taxonomy" id="159449"/>
    <lineage>
        <taxon>Bacteria</taxon>
        <taxon>Bacillati</taxon>
        <taxon>Actinomycetota</taxon>
        <taxon>Actinomycetes</taxon>
        <taxon>Kitasatosporales</taxon>
        <taxon>Streptomycetaceae</taxon>
        <taxon>Embleya</taxon>
    </lineage>
</organism>
<dbReference type="SUPFAM" id="SSF52540">
    <property type="entry name" value="P-loop containing nucleoside triphosphate hydrolases"/>
    <property type="match status" value="1"/>
</dbReference>
<dbReference type="EMBL" id="MWQN01000001">
    <property type="protein sequence ID" value="OPC82449.1"/>
    <property type="molecule type" value="Genomic_DNA"/>
</dbReference>
<dbReference type="eggNOG" id="COG1131">
    <property type="taxonomic scope" value="Bacteria"/>
</dbReference>
<dbReference type="RefSeq" id="WP_078976714.1">
    <property type="nucleotide sequence ID" value="NZ_MWQN01000001.1"/>
</dbReference>
<dbReference type="GO" id="GO:0005524">
    <property type="term" value="F:ATP binding"/>
    <property type="evidence" value="ECO:0007669"/>
    <property type="project" value="UniProtKB-KW"/>
</dbReference>
<proteinExistence type="inferred from homology"/>